<dbReference type="KEGG" id="ttq:NIES37_42320"/>
<dbReference type="PANTHER" id="PTHR39081">
    <property type="entry name" value="MUT7-C DOMAIN-CONTAINING PROTEIN"/>
    <property type="match status" value="1"/>
</dbReference>
<dbReference type="Proteomes" id="UP000218785">
    <property type="component" value="Chromosome"/>
</dbReference>
<evidence type="ECO:0000259" key="2">
    <source>
        <dbReference type="Pfam" id="PF14451"/>
    </source>
</evidence>
<accession>A0A1Z4N3B9</accession>
<evidence type="ECO:0000313" key="3">
    <source>
        <dbReference type="EMBL" id="BAZ00243.1"/>
    </source>
</evidence>
<dbReference type="Pfam" id="PF01927">
    <property type="entry name" value="Mut7-C"/>
    <property type="match status" value="1"/>
</dbReference>
<feature type="domain" description="Mut7-C RNAse" evidence="1">
    <location>
        <begin position="127"/>
        <end position="269"/>
    </location>
</feature>
<dbReference type="EMBL" id="AP018248">
    <property type="protein sequence ID" value="BAZ00243.1"/>
    <property type="molecule type" value="Genomic_DNA"/>
</dbReference>
<keyword evidence="4" id="KW-1185">Reference proteome</keyword>
<dbReference type="InterPro" id="IPR002782">
    <property type="entry name" value="Mut7-C_RNAse_dom"/>
</dbReference>
<protein>
    <recommendedName>
        <fullName evidence="5">Twitching motility protein PilT</fullName>
    </recommendedName>
</protein>
<name>A0A1Z4N3B9_9CYAN</name>
<dbReference type="PANTHER" id="PTHR39081:SF1">
    <property type="entry name" value="MUT7-C RNASE DOMAIN-CONTAINING PROTEIN"/>
    <property type="match status" value="1"/>
</dbReference>
<evidence type="ECO:0000313" key="4">
    <source>
        <dbReference type="Proteomes" id="UP000218785"/>
    </source>
</evidence>
<dbReference type="AlphaFoldDB" id="A0A1Z4N3B9"/>
<dbReference type="Pfam" id="PF14451">
    <property type="entry name" value="Ub-Mut7C"/>
    <property type="match status" value="1"/>
</dbReference>
<evidence type="ECO:0000259" key="1">
    <source>
        <dbReference type="Pfam" id="PF01927"/>
    </source>
</evidence>
<evidence type="ECO:0008006" key="5">
    <source>
        <dbReference type="Google" id="ProtNLM"/>
    </source>
</evidence>
<gene>
    <name evidence="3" type="ORF">NIES37_42320</name>
</gene>
<reference evidence="3 4" key="1">
    <citation type="submission" date="2017-06" db="EMBL/GenBank/DDBJ databases">
        <title>Genome sequencing of cyanobaciteial culture collection at National Institute for Environmental Studies (NIES).</title>
        <authorList>
            <person name="Hirose Y."/>
            <person name="Shimura Y."/>
            <person name="Fujisawa T."/>
            <person name="Nakamura Y."/>
            <person name="Kawachi M."/>
        </authorList>
    </citation>
    <scope>NUCLEOTIDE SEQUENCE [LARGE SCALE GENOMIC DNA]</scope>
    <source>
        <strain evidence="3 4">NIES-37</strain>
    </source>
</reference>
<dbReference type="SUPFAM" id="SSF54285">
    <property type="entry name" value="MoaD/ThiS"/>
    <property type="match status" value="1"/>
</dbReference>
<dbReference type="InterPro" id="IPR016155">
    <property type="entry name" value="Mopterin_synth/thiamin_S_b"/>
</dbReference>
<organism evidence="3 4">
    <name type="scientific">Tolypothrix tenuis PCC 7101</name>
    <dbReference type="NCBI Taxonomy" id="231146"/>
    <lineage>
        <taxon>Bacteria</taxon>
        <taxon>Bacillati</taxon>
        <taxon>Cyanobacteriota</taxon>
        <taxon>Cyanophyceae</taxon>
        <taxon>Nostocales</taxon>
        <taxon>Tolypothrichaceae</taxon>
        <taxon>Tolypothrix</taxon>
    </lineage>
</organism>
<sequence length="287" mass="33294">MHNICVIAEKPKSKVINPKNSPLPITHYPLPIMSIAYFHFYAELNDFLPRNKRRVKIIHKFGERASIKDMIESLGVPHPEVDAIEVNNNYVDFSYIVQDGDIINVYPISVNNTQSISVRPQPLSIIRFVLDIHLGKLATSLRLLGFDSLYRNDYGDEELAEVSHNQERILLTRDKGLLMRSLVTHGYYVRSTNPQQQIIEVLQRFDLFKSVSPFQRCLRCNGLLESIAKETIMHLLPESVQLQNQDFHRCQSCAQIYWKGTHYERLQQFIDGVLNSEKTEQSNHEHH</sequence>
<feature type="domain" description="Ubiquitin Mut7-C" evidence="2">
    <location>
        <begin position="33"/>
        <end position="109"/>
    </location>
</feature>
<dbReference type="InterPro" id="IPR027798">
    <property type="entry name" value="Ub_Mut7C"/>
</dbReference>
<proteinExistence type="predicted"/>